<sequence>MNKEQQLLCHLIYEGKISIKDIDLPLRLENVDYYLMAERAIFDKKLGVESALKFLKIIADDYQMKFEEEPFLNDPLDNLICWTCEDVEKLYEKKSEAVSDIVHELEGIPSGTYELLPIEYKEFYQCLKSNKKV</sequence>
<keyword evidence="2" id="KW-1185">Reference proteome</keyword>
<reference evidence="1 2" key="1">
    <citation type="submission" date="2020-02" db="EMBL/GenBank/DDBJ databases">
        <title>Fructobacillus sp. isolated from paper mulberry of Taiwan.</title>
        <authorList>
            <person name="Lin S.-T."/>
        </authorList>
    </citation>
    <scope>NUCLEOTIDE SEQUENCE [LARGE SCALE GENOMIC DNA]</scope>
    <source>
        <strain evidence="1 2">M2-14</strain>
    </source>
</reference>
<organism evidence="1 2">
    <name type="scientific">Fructobacillus broussonetiae</name>
    <dbReference type="NCBI Taxonomy" id="2713173"/>
    <lineage>
        <taxon>Bacteria</taxon>
        <taxon>Bacillati</taxon>
        <taxon>Bacillota</taxon>
        <taxon>Bacilli</taxon>
        <taxon>Lactobacillales</taxon>
        <taxon>Lactobacillaceae</taxon>
        <taxon>Fructobacillus</taxon>
    </lineage>
</organism>
<dbReference type="EMBL" id="JAAMFK010000006">
    <property type="protein sequence ID" value="MBS9339021.1"/>
    <property type="molecule type" value="Genomic_DNA"/>
</dbReference>
<protein>
    <submittedName>
        <fullName evidence="1">Uncharacterized protein</fullName>
    </submittedName>
</protein>
<comment type="caution">
    <text evidence="1">The sequence shown here is derived from an EMBL/GenBank/DDBJ whole genome shotgun (WGS) entry which is preliminary data.</text>
</comment>
<accession>A0ABS5R0Q3</accession>
<evidence type="ECO:0000313" key="1">
    <source>
        <dbReference type="EMBL" id="MBS9339021.1"/>
    </source>
</evidence>
<name>A0ABS5R0Q3_9LACO</name>
<dbReference type="Proteomes" id="UP001519504">
    <property type="component" value="Unassembled WGS sequence"/>
</dbReference>
<evidence type="ECO:0000313" key="2">
    <source>
        <dbReference type="Proteomes" id="UP001519504"/>
    </source>
</evidence>
<proteinExistence type="predicted"/>
<dbReference type="RefSeq" id="WP_213809306.1">
    <property type="nucleotide sequence ID" value="NZ_JAAMFK010000006.1"/>
</dbReference>
<gene>
    <name evidence="1" type="ORF">G6R29_05225</name>
</gene>